<reference evidence="4" key="2">
    <citation type="submission" date="2016-10" db="EMBL/GenBank/DDBJ databases">
        <authorList>
            <person name="de Groot N.N."/>
        </authorList>
    </citation>
    <scope>NUCLEOTIDE SEQUENCE [LARGE SCALE GENOMIC DNA]</scope>
    <source>
        <strain evidence="4">CCBAU85039</strain>
    </source>
</reference>
<dbReference type="Gene3D" id="3.30.70.1070">
    <property type="entry name" value="Sporulation related repeat"/>
    <property type="match status" value="1"/>
</dbReference>
<keyword evidence="7" id="KW-1185">Reference proteome</keyword>
<dbReference type="STRING" id="501024.RTCCBAU85039_3196"/>
<accession>A0A1H8M6X2</accession>
<name>A0A1H8M6X2_9HYPH</name>
<gene>
    <name evidence="4" type="ORF">RTCCBAU85039_3196</name>
    <name evidence="5" type="ORF">SAMN05216228_101247</name>
</gene>
<dbReference type="OrthoDB" id="7338235at2"/>
<dbReference type="AlphaFoldDB" id="A0A1H8M6X2"/>
<evidence type="ECO:0000313" key="6">
    <source>
        <dbReference type="Proteomes" id="UP000183063"/>
    </source>
</evidence>
<reference evidence="5 7" key="3">
    <citation type="submission" date="2016-10" db="EMBL/GenBank/DDBJ databases">
        <authorList>
            <person name="Varghese N."/>
            <person name="Submissions S."/>
        </authorList>
    </citation>
    <scope>NUCLEOTIDE SEQUENCE [LARGE SCALE GENOMIC DNA]</scope>
    <source>
        <strain evidence="5 7">CGMCC 1.7071</strain>
    </source>
</reference>
<keyword evidence="2" id="KW-0812">Transmembrane</keyword>
<keyword evidence="2" id="KW-1133">Transmembrane helix</keyword>
<feature type="transmembrane region" description="Helical" evidence="2">
    <location>
        <begin position="618"/>
        <end position="638"/>
    </location>
</feature>
<feature type="compositionally biased region" description="Low complexity" evidence="1">
    <location>
        <begin position="877"/>
        <end position="914"/>
    </location>
</feature>
<dbReference type="Pfam" id="PF05036">
    <property type="entry name" value="SPOR"/>
    <property type="match status" value="1"/>
</dbReference>
<dbReference type="PROSITE" id="PS51724">
    <property type="entry name" value="SPOR"/>
    <property type="match status" value="1"/>
</dbReference>
<proteinExistence type="predicted"/>
<organism evidence="4 6">
    <name type="scientific">Rhizobium tibeticum</name>
    <dbReference type="NCBI Taxonomy" id="501024"/>
    <lineage>
        <taxon>Bacteria</taxon>
        <taxon>Pseudomonadati</taxon>
        <taxon>Pseudomonadota</taxon>
        <taxon>Alphaproteobacteria</taxon>
        <taxon>Hyphomicrobiales</taxon>
        <taxon>Rhizobiaceae</taxon>
        <taxon>Rhizobium/Agrobacterium group</taxon>
        <taxon>Rhizobium</taxon>
    </lineage>
</organism>
<dbReference type="EMBL" id="FNXB01000015">
    <property type="protein sequence ID" value="SEH93790.1"/>
    <property type="molecule type" value="Genomic_DNA"/>
</dbReference>
<feature type="region of interest" description="Disordered" evidence="1">
    <location>
        <begin position="712"/>
        <end position="742"/>
    </location>
</feature>
<reference evidence="6" key="1">
    <citation type="submission" date="2016-10" db="EMBL/GenBank/DDBJ databases">
        <authorList>
            <person name="Wibberg D."/>
        </authorList>
    </citation>
    <scope>NUCLEOTIDE SEQUENCE [LARGE SCALE GENOMIC DNA]</scope>
</reference>
<evidence type="ECO:0000313" key="5">
    <source>
        <dbReference type="EMBL" id="SEO13137.1"/>
    </source>
</evidence>
<evidence type="ECO:0000256" key="1">
    <source>
        <dbReference type="SAM" id="MobiDB-lite"/>
    </source>
</evidence>
<dbReference type="RefSeq" id="WP_072376631.1">
    <property type="nucleotide sequence ID" value="NZ_FNXB01000015.1"/>
</dbReference>
<dbReference type="Proteomes" id="UP000198939">
    <property type="component" value="Unassembled WGS sequence"/>
</dbReference>
<protein>
    <submittedName>
        <fullName evidence="4">Sporulation related domain protein</fullName>
    </submittedName>
    <submittedName>
        <fullName evidence="5">Sporulation related domain-containing protein</fullName>
    </submittedName>
</protein>
<dbReference type="InterPro" id="IPR036680">
    <property type="entry name" value="SPOR-like_sf"/>
</dbReference>
<feature type="region of interest" description="Disordered" evidence="1">
    <location>
        <begin position="870"/>
        <end position="914"/>
    </location>
</feature>
<dbReference type="Proteomes" id="UP000183063">
    <property type="component" value="Unassembled WGS sequence"/>
</dbReference>
<dbReference type="EMBL" id="FOCV01000012">
    <property type="protein sequence ID" value="SEO13137.1"/>
    <property type="molecule type" value="Genomic_DNA"/>
</dbReference>
<keyword evidence="2" id="KW-0472">Membrane</keyword>
<evidence type="ECO:0000256" key="2">
    <source>
        <dbReference type="SAM" id="Phobius"/>
    </source>
</evidence>
<dbReference type="GO" id="GO:0042834">
    <property type="term" value="F:peptidoglycan binding"/>
    <property type="evidence" value="ECO:0007669"/>
    <property type="project" value="InterPro"/>
</dbReference>
<evidence type="ECO:0000313" key="7">
    <source>
        <dbReference type="Proteomes" id="UP000198939"/>
    </source>
</evidence>
<sequence>MADKQRAYDTRKNTDHFADDDPLAELARIVGFEPRVAANTVEDAPRQEPAFNLEDELLREFERYDEPQSASSFDRLPEPVFEQPTAHEASADEVGVAPAAEAELDFVIEPEVSPEVAVEPEVLQPPEVASNLTAAAWASSAIREGEPISGGARDLIEELEMSIGASPASAAPVVPVASAKAPQWSAASIRLPIANFHPARRDEPFAPVVPVAVSAPEPTASAPELDAAASEGIAAFEMPVAAGFPAEIDRHEEPEVVHDEREVLPEAPVVEPLIDHRAFDLAAAAKDGAVQADAALTEAAPSEIDDIAFDIDELLADVSHYPVPERQITPATDVAEMPRSPEPVRVAAPVVAPMPKPVEPPLLASTAKAEPEGDDPFAGHDFELDLEGIELELADFDFAEPVKVQPQAAEPPRVQTQHVEAVGPQPVAPVPAFQSAPAPVVAAQPIRQAPVEAAFVEKAPATPAFSTDAGDDLRFDPSMISDAEYHPEAVEEMHVPVLPPVEQPEPVVTTSDFDFDVDAEIANLLAPAKPAETPAKPVVEEWRTRAPISVASTAVPAVPIAKQAPLQSLDEFERALEEDFRRSVNEPVQRRENVSQVQIQSAGEAEDMSRARSMKRMLAAAAAIVVFGGVAYAGYTFLARDGGLGIASGEPRVITADKDPVKVVPENPGGKTVPNQDKAVYDSVGGAAAEAPKQKALVSSDEQPVDVVQRTLTPETLPEDNDSDIATPPMATPVGDTQDPRLLPSQETAAVDEADNASQAPSVSARKVRTMIVRPDGTLVARDEPAPEAAPTLPKATPVQTQKITAGAKPAGGTAANFPASGQVTAADIRSTPVEETKPTAAQAPSENALAKAAAATPANVDPPVRAVKSSTVSDTAPAPAARPAGTEAVKATTEAPAAPAAQKPKEVAAVSPAATQAQPATAAGGYGVQIASLPSEEEAKKSYASLSKKFASVLSGRSYEIRKAEIAGKGTFYRVRIPAGSKDEAAAICEKYRAAGGSCLISK</sequence>
<dbReference type="InterPro" id="IPR007730">
    <property type="entry name" value="SPOR-like_dom"/>
</dbReference>
<feature type="domain" description="SPOR" evidence="3">
    <location>
        <begin position="921"/>
        <end position="1004"/>
    </location>
</feature>
<evidence type="ECO:0000259" key="3">
    <source>
        <dbReference type="PROSITE" id="PS51724"/>
    </source>
</evidence>
<evidence type="ECO:0000313" key="4">
    <source>
        <dbReference type="EMBL" id="SEH93790.1"/>
    </source>
</evidence>